<gene>
    <name evidence="2" type="ORF">OJ997_35985</name>
</gene>
<reference evidence="2" key="1">
    <citation type="submission" date="2022-10" db="EMBL/GenBank/DDBJ databases">
        <title>The WGS of Solirubrobacter phytolaccae KCTC 29190.</title>
        <authorList>
            <person name="Jiang Z."/>
        </authorList>
    </citation>
    <scope>NUCLEOTIDE SEQUENCE</scope>
    <source>
        <strain evidence="2">KCTC 29190</strain>
    </source>
</reference>
<name>A0A9X3NGL3_9ACTN</name>
<keyword evidence="3" id="KW-1185">Reference proteome</keyword>
<dbReference type="AlphaFoldDB" id="A0A9X3NGL3"/>
<proteinExistence type="predicted"/>
<dbReference type="EMBL" id="JAPDDP010000143">
    <property type="protein sequence ID" value="MDA0185761.1"/>
    <property type="molecule type" value="Genomic_DNA"/>
</dbReference>
<evidence type="ECO:0000313" key="3">
    <source>
        <dbReference type="Proteomes" id="UP001147653"/>
    </source>
</evidence>
<dbReference type="RefSeq" id="WP_270030281.1">
    <property type="nucleotide sequence ID" value="NZ_JAPDDP010000143.1"/>
</dbReference>
<accession>A0A9X3NGL3</accession>
<dbReference type="Proteomes" id="UP001147653">
    <property type="component" value="Unassembled WGS sequence"/>
</dbReference>
<protein>
    <submittedName>
        <fullName evidence="2">AAA family ATPase</fullName>
    </submittedName>
</protein>
<dbReference type="InterPro" id="IPR027417">
    <property type="entry name" value="P-loop_NTPase"/>
</dbReference>
<organism evidence="2 3">
    <name type="scientific">Solirubrobacter phytolaccae</name>
    <dbReference type="NCBI Taxonomy" id="1404360"/>
    <lineage>
        <taxon>Bacteria</taxon>
        <taxon>Bacillati</taxon>
        <taxon>Actinomycetota</taxon>
        <taxon>Thermoleophilia</taxon>
        <taxon>Solirubrobacterales</taxon>
        <taxon>Solirubrobacteraceae</taxon>
        <taxon>Solirubrobacter</taxon>
    </lineage>
</organism>
<dbReference type="InterPro" id="IPR041664">
    <property type="entry name" value="AAA_16"/>
</dbReference>
<feature type="domain" description="Orc1-like AAA ATPase" evidence="1">
    <location>
        <begin position="22"/>
        <end position="171"/>
    </location>
</feature>
<dbReference type="Pfam" id="PF13191">
    <property type="entry name" value="AAA_16"/>
    <property type="match status" value="1"/>
</dbReference>
<evidence type="ECO:0000259" key="1">
    <source>
        <dbReference type="Pfam" id="PF13191"/>
    </source>
</evidence>
<evidence type="ECO:0000313" key="2">
    <source>
        <dbReference type="EMBL" id="MDA0185761.1"/>
    </source>
</evidence>
<sequence length="824" mass="90802">MQALAGVLGHHEIIGSIARTIDEGTEINVLQGPPGVGKSWLANGLGALWEEGGGRAIVAQGDQLQSDAPYYPLSLALAALGRAWSAVGKDLAQVTKAGERMAGTAGVVTGTAQALSRLRPARQRARKRYLNDVEQGILFELARLARKRPLLLIADNLHWWDTRSLEFLGRLREPAMSDAFPFLTNLRVLAVQTIEPYQQTAHPLARDALLARGRTQWHDVKRVPRTAFPAVFEALGAPAGTPAATADRVYDLTGGHLALAARCAQRVRDDGGADLLAAATGDEFVRRLLTDRISSLGSVGTATLAILQIAAVLGLRFRRTEVICAFEGEAAEAARLLRTCRDEDILDLSEDMGQFAHDVFRQHFLTAGGRETTGIHESVSQCLRLLRPGAYELRCAHAQRAEQNREAAAFGVQAALELQREGRPWREIAPHVLSAIETCDMVGVVELFSTALTQFHQTDFAGCNATLDRLPHSLPRRLNAEADYLRATCLADTRSTVDREEAVALLEQWAGYEAEEPELGVRMMHARLFALSLRVDKAPGRALEGQIRQALLQRGDFDQAAHDAMYTLDRCAGALYEPDVALIRTREAAQHFGPSEADSLVRRPGEYFRCLVNLGAMLVLSARYDEAREVHARMDALVADYAPGAFPRLDWSRSNVVLADYRADAIDAAEAVRRQRQVVTDHRVPADPFYVENALAVYLTLAGEGAEALTILDRLLEQLDRMERPEASTRYLIAANRSATRYVLGEHETAATEWAELSDLVAQIPYTIGKYQVARHELLEPILRSGLAMTALELDECLLGTARFGPLWDQLGRAFRLPEVEWWH</sequence>
<dbReference type="SUPFAM" id="SSF52540">
    <property type="entry name" value="P-loop containing nucleoside triphosphate hydrolases"/>
    <property type="match status" value="1"/>
</dbReference>
<comment type="caution">
    <text evidence="2">The sequence shown here is derived from an EMBL/GenBank/DDBJ whole genome shotgun (WGS) entry which is preliminary data.</text>
</comment>